<feature type="compositionally biased region" description="Basic and acidic residues" evidence="1">
    <location>
        <begin position="117"/>
        <end position="128"/>
    </location>
</feature>
<dbReference type="AlphaFoldDB" id="A0AAW2C5I0"/>
<evidence type="ECO:0000256" key="1">
    <source>
        <dbReference type="SAM" id="MobiDB-lite"/>
    </source>
</evidence>
<evidence type="ECO:0000313" key="2">
    <source>
        <dbReference type="EMBL" id="KAK9992209.1"/>
    </source>
</evidence>
<dbReference type="Proteomes" id="UP001459277">
    <property type="component" value="Unassembled WGS sequence"/>
</dbReference>
<feature type="region of interest" description="Disordered" evidence="1">
    <location>
        <begin position="78"/>
        <end position="148"/>
    </location>
</feature>
<protein>
    <submittedName>
        <fullName evidence="2">Uncharacterized protein</fullName>
    </submittedName>
</protein>
<reference evidence="2 3" key="1">
    <citation type="submission" date="2024-01" db="EMBL/GenBank/DDBJ databases">
        <title>A telomere-to-telomere, gap-free genome of sweet tea (Lithocarpus litseifolius).</title>
        <authorList>
            <person name="Zhou J."/>
        </authorList>
    </citation>
    <scope>NUCLEOTIDE SEQUENCE [LARGE SCALE GENOMIC DNA]</scope>
    <source>
        <strain evidence="2">Zhou-2022a</strain>
        <tissue evidence="2">Leaf</tissue>
    </source>
</reference>
<dbReference type="EMBL" id="JAZDWU010000009">
    <property type="protein sequence ID" value="KAK9992209.1"/>
    <property type="molecule type" value="Genomic_DNA"/>
</dbReference>
<comment type="caution">
    <text evidence="2">The sequence shown here is derived from an EMBL/GenBank/DDBJ whole genome shotgun (WGS) entry which is preliminary data.</text>
</comment>
<organism evidence="2 3">
    <name type="scientific">Lithocarpus litseifolius</name>
    <dbReference type="NCBI Taxonomy" id="425828"/>
    <lineage>
        <taxon>Eukaryota</taxon>
        <taxon>Viridiplantae</taxon>
        <taxon>Streptophyta</taxon>
        <taxon>Embryophyta</taxon>
        <taxon>Tracheophyta</taxon>
        <taxon>Spermatophyta</taxon>
        <taxon>Magnoliopsida</taxon>
        <taxon>eudicotyledons</taxon>
        <taxon>Gunneridae</taxon>
        <taxon>Pentapetalae</taxon>
        <taxon>rosids</taxon>
        <taxon>fabids</taxon>
        <taxon>Fagales</taxon>
        <taxon>Fagaceae</taxon>
        <taxon>Lithocarpus</taxon>
    </lineage>
</organism>
<gene>
    <name evidence="2" type="ORF">SO802_027194</name>
</gene>
<accession>A0AAW2C5I0</accession>
<sequence>MAPQENLVDIAKEGFALIDNCYGWTRRTDKKVPKKQAEITSKKAAEKPVHGSVRVGFVPNPEPTRMVRVYHFWTRRRPVKGVGSGGRTSPETGRFSVGVESRRNLQKSTQPLPNRAGDAKIKPDRDEISPESAEIHQPVPNRAGDAEI</sequence>
<name>A0AAW2C5I0_9ROSI</name>
<keyword evidence="3" id="KW-1185">Reference proteome</keyword>
<proteinExistence type="predicted"/>
<evidence type="ECO:0000313" key="3">
    <source>
        <dbReference type="Proteomes" id="UP001459277"/>
    </source>
</evidence>